<dbReference type="Pfam" id="PF00005">
    <property type="entry name" value="ABC_tran"/>
    <property type="match status" value="1"/>
</dbReference>
<evidence type="ECO:0000256" key="5">
    <source>
        <dbReference type="ARBA" id="ARBA00049985"/>
    </source>
</evidence>
<evidence type="ECO:0000313" key="7">
    <source>
        <dbReference type="EMBL" id="SCY22326.1"/>
    </source>
</evidence>
<reference evidence="7 8" key="1">
    <citation type="submission" date="2016-10" db="EMBL/GenBank/DDBJ databases">
        <authorList>
            <person name="de Groot N.N."/>
        </authorList>
    </citation>
    <scope>NUCLEOTIDE SEQUENCE [LARGE SCALE GENOMIC DNA]</scope>
    <source>
        <strain evidence="7 8">DSM 18978</strain>
    </source>
</reference>
<dbReference type="STRING" id="1120976.SAMN03080606_01058"/>
<organism evidence="7 8">
    <name type="scientific">Alkaliphilus peptidifermentans DSM 18978</name>
    <dbReference type="NCBI Taxonomy" id="1120976"/>
    <lineage>
        <taxon>Bacteria</taxon>
        <taxon>Bacillati</taxon>
        <taxon>Bacillota</taxon>
        <taxon>Clostridia</taxon>
        <taxon>Peptostreptococcales</taxon>
        <taxon>Natronincolaceae</taxon>
        <taxon>Alkaliphilus</taxon>
    </lineage>
</organism>
<dbReference type="GO" id="GO:0016887">
    <property type="term" value="F:ATP hydrolysis activity"/>
    <property type="evidence" value="ECO:0007669"/>
    <property type="project" value="InterPro"/>
</dbReference>
<dbReference type="SUPFAM" id="SSF52540">
    <property type="entry name" value="P-loop containing nucleoside triphosphate hydrolases"/>
    <property type="match status" value="1"/>
</dbReference>
<comment type="similarity">
    <text evidence="5">Belongs to the ABC transporter superfamily. Drug exporter-1 (DrugE1) (TC 3.A.1.105) family.</text>
</comment>
<dbReference type="PROSITE" id="PS00211">
    <property type="entry name" value="ABC_TRANSPORTER_1"/>
    <property type="match status" value="1"/>
</dbReference>
<dbReference type="RefSeq" id="WP_207647871.1">
    <property type="nucleotide sequence ID" value="NZ_FMUS01000005.1"/>
</dbReference>
<dbReference type="GO" id="GO:0005524">
    <property type="term" value="F:ATP binding"/>
    <property type="evidence" value="ECO:0007669"/>
    <property type="project" value="UniProtKB-KW"/>
</dbReference>
<dbReference type="InterPro" id="IPR005894">
    <property type="entry name" value="DrrA"/>
</dbReference>
<comment type="subcellular location">
    <subcellularLocation>
        <location evidence="1">Cell membrane</location>
        <topology evidence="1">Peripheral membrane protein</topology>
        <orientation evidence="1">Cytoplasmic side</orientation>
    </subcellularLocation>
</comment>
<dbReference type="NCBIfam" id="TIGR01188">
    <property type="entry name" value="drrA"/>
    <property type="match status" value="1"/>
</dbReference>
<dbReference type="SMART" id="SM00382">
    <property type="entry name" value="AAA"/>
    <property type="match status" value="1"/>
</dbReference>
<dbReference type="GO" id="GO:0043215">
    <property type="term" value="P:daunorubicin transport"/>
    <property type="evidence" value="ECO:0007669"/>
    <property type="project" value="InterPro"/>
</dbReference>
<dbReference type="InterPro" id="IPR003439">
    <property type="entry name" value="ABC_transporter-like_ATP-bd"/>
</dbReference>
<keyword evidence="2" id="KW-0813">Transport</keyword>
<dbReference type="InterPro" id="IPR017871">
    <property type="entry name" value="ABC_transporter-like_CS"/>
</dbReference>
<dbReference type="PANTHER" id="PTHR42711">
    <property type="entry name" value="ABC TRANSPORTER ATP-BINDING PROTEIN"/>
    <property type="match status" value="1"/>
</dbReference>
<evidence type="ECO:0000256" key="4">
    <source>
        <dbReference type="ARBA" id="ARBA00022840"/>
    </source>
</evidence>
<dbReference type="PROSITE" id="PS50893">
    <property type="entry name" value="ABC_TRANSPORTER_2"/>
    <property type="match status" value="1"/>
</dbReference>
<dbReference type="Gene3D" id="3.40.50.300">
    <property type="entry name" value="P-loop containing nucleotide triphosphate hydrolases"/>
    <property type="match status" value="1"/>
</dbReference>
<keyword evidence="3" id="KW-0547">Nucleotide-binding</keyword>
<evidence type="ECO:0000256" key="1">
    <source>
        <dbReference type="ARBA" id="ARBA00004413"/>
    </source>
</evidence>
<sequence>MSNKIIKVSQLSKTYKGGVEAVKNISFNVKEGEFFAFLGPNGAGKSTTIKMLTTLTRPTSGEVEIAGYDLLRQPDKIRLKIGVALQNTAIDPTLTGRELIRLQGRLFGFSKAESNNRANELVELVGLTEDADRACGKYSGGMQRRLDLAITLVHRPKVLFLDEPTVGLDPASRIDLWEEIKKLNREYGTTIFLTTQYLEEADQVADRVGIIKNGEIVALENPQSLKNSLALDKIQMSFSSMEEKEKAKLAVIKIAPNLESVETMIKVYVQKSQKVLPEIIRILAEAYVFPEDISISSPTLDDVFLQVIRNKNN</sequence>
<dbReference type="Proteomes" id="UP000198636">
    <property type="component" value="Unassembled WGS sequence"/>
</dbReference>
<dbReference type="InterPro" id="IPR003593">
    <property type="entry name" value="AAA+_ATPase"/>
</dbReference>
<keyword evidence="8" id="KW-1185">Reference proteome</keyword>
<dbReference type="GO" id="GO:1900753">
    <property type="term" value="P:doxorubicin transport"/>
    <property type="evidence" value="ECO:0007669"/>
    <property type="project" value="InterPro"/>
</dbReference>
<dbReference type="PANTHER" id="PTHR42711:SF5">
    <property type="entry name" value="ABC TRANSPORTER ATP-BINDING PROTEIN NATA"/>
    <property type="match status" value="1"/>
</dbReference>
<evidence type="ECO:0000313" key="8">
    <source>
        <dbReference type="Proteomes" id="UP000198636"/>
    </source>
</evidence>
<keyword evidence="4 7" id="KW-0067">ATP-binding</keyword>
<evidence type="ECO:0000256" key="2">
    <source>
        <dbReference type="ARBA" id="ARBA00022448"/>
    </source>
</evidence>
<dbReference type="InterPro" id="IPR027417">
    <property type="entry name" value="P-loop_NTPase"/>
</dbReference>
<name>A0A1G5E5S5_9FIRM</name>
<accession>A0A1G5E5S5</accession>
<evidence type="ECO:0000259" key="6">
    <source>
        <dbReference type="PROSITE" id="PS50893"/>
    </source>
</evidence>
<gene>
    <name evidence="7" type="ORF">SAMN03080606_01058</name>
</gene>
<protein>
    <submittedName>
        <fullName evidence="7">ABC-2 type transport system ATP-binding protein</fullName>
    </submittedName>
</protein>
<dbReference type="EMBL" id="FMUS01000005">
    <property type="protein sequence ID" value="SCY22326.1"/>
    <property type="molecule type" value="Genomic_DNA"/>
</dbReference>
<proteinExistence type="inferred from homology"/>
<dbReference type="AlphaFoldDB" id="A0A1G5E5S5"/>
<dbReference type="InterPro" id="IPR050763">
    <property type="entry name" value="ABC_transporter_ATP-binding"/>
</dbReference>
<evidence type="ECO:0000256" key="3">
    <source>
        <dbReference type="ARBA" id="ARBA00022741"/>
    </source>
</evidence>
<feature type="domain" description="ABC transporter" evidence="6">
    <location>
        <begin position="6"/>
        <end position="238"/>
    </location>
</feature>
<dbReference type="GO" id="GO:0005886">
    <property type="term" value="C:plasma membrane"/>
    <property type="evidence" value="ECO:0007669"/>
    <property type="project" value="UniProtKB-SubCell"/>
</dbReference>